<evidence type="ECO:0000313" key="1">
    <source>
        <dbReference type="EMBL" id="GAI17777.1"/>
    </source>
</evidence>
<accession>X1LEN4</accession>
<proteinExistence type="predicted"/>
<comment type="caution">
    <text evidence="1">The sequence shown here is derived from an EMBL/GenBank/DDBJ whole genome shotgun (WGS) entry which is preliminary data.</text>
</comment>
<dbReference type="AlphaFoldDB" id="X1LEN4"/>
<dbReference type="EMBL" id="BARV01005793">
    <property type="protein sequence ID" value="GAI17777.1"/>
    <property type="molecule type" value="Genomic_DNA"/>
</dbReference>
<sequence length="88" mass="10032">METHEFIEKLLSQVSLDEIDFACDLERVLAEEVKYLRQVINACATQDALERDGVITELRARLAEKDAQISLLLNENRFLKGHFPSPSS</sequence>
<organism evidence="1">
    <name type="scientific">marine sediment metagenome</name>
    <dbReference type="NCBI Taxonomy" id="412755"/>
    <lineage>
        <taxon>unclassified sequences</taxon>
        <taxon>metagenomes</taxon>
        <taxon>ecological metagenomes</taxon>
    </lineage>
</organism>
<name>X1LEN4_9ZZZZ</name>
<gene>
    <name evidence="1" type="ORF">S06H3_11770</name>
</gene>
<protein>
    <recommendedName>
        <fullName evidence="2">Transposase TnpC homeodomain domain-containing protein</fullName>
    </recommendedName>
</protein>
<reference evidence="1" key="1">
    <citation type="journal article" date="2014" name="Front. Microbiol.">
        <title>High frequency of phylogenetically diverse reductive dehalogenase-homologous genes in deep subseafloor sedimentary metagenomes.</title>
        <authorList>
            <person name="Kawai M."/>
            <person name="Futagami T."/>
            <person name="Toyoda A."/>
            <person name="Takaki Y."/>
            <person name="Nishi S."/>
            <person name="Hori S."/>
            <person name="Arai W."/>
            <person name="Tsubouchi T."/>
            <person name="Morono Y."/>
            <person name="Uchiyama I."/>
            <person name="Ito T."/>
            <person name="Fujiyama A."/>
            <person name="Inagaki F."/>
            <person name="Takami H."/>
        </authorList>
    </citation>
    <scope>NUCLEOTIDE SEQUENCE</scope>
    <source>
        <strain evidence="1">Expedition CK06-06</strain>
    </source>
</reference>
<evidence type="ECO:0008006" key="2">
    <source>
        <dbReference type="Google" id="ProtNLM"/>
    </source>
</evidence>